<dbReference type="AlphaFoldDB" id="A0A7R9LGB5"/>
<protein>
    <submittedName>
        <fullName evidence="2">Uncharacterized protein</fullName>
    </submittedName>
</protein>
<evidence type="ECO:0000313" key="2">
    <source>
        <dbReference type="EMBL" id="CAD7640352.1"/>
    </source>
</evidence>
<dbReference type="EMBL" id="OC878034">
    <property type="protein sequence ID" value="CAD7640352.1"/>
    <property type="molecule type" value="Genomic_DNA"/>
</dbReference>
<organism evidence="2">
    <name type="scientific">Medioppia subpectinata</name>
    <dbReference type="NCBI Taxonomy" id="1979941"/>
    <lineage>
        <taxon>Eukaryota</taxon>
        <taxon>Metazoa</taxon>
        <taxon>Ecdysozoa</taxon>
        <taxon>Arthropoda</taxon>
        <taxon>Chelicerata</taxon>
        <taxon>Arachnida</taxon>
        <taxon>Acari</taxon>
        <taxon>Acariformes</taxon>
        <taxon>Sarcoptiformes</taxon>
        <taxon>Oribatida</taxon>
        <taxon>Brachypylina</taxon>
        <taxon>Oppioidea</taxon>
        <taxon>Oppiidae</taxon>
        <taxon>Medioppia</taxon>
    </lineage>
</organism>
<accession>A0A7R9LGB5</accession>
<feature type="transmembrane region" description="Helical" evidence="1">
    <location>
        <begin position="12"/>
        <end position="31"/>
    </location>
</feature>
<feature type="non-terminal residue" evidence="2">
    <location>
        <position position="1"/>
    </location>
</feature>
<reference evidence="2" key="1">
    <citation type="submission" date="2020-11" db="EMBL/GenBank/DDBJ databases">
        <authorList>
            <person name="Tran Van P."/>
        </authorList>
    </citation>
    <scope>NUCLEOTIDE SEQUENCE</scope>
</reference>
<dbReference type="EMBL" id="CAJPIZ010023459">
    <property type="protein sequence ID" value="CAG2118221.1"/>
    <property type="molecule type" value="Genomic_DNA"/>
</dbReference>
<proteinExistence type="predicted"/>
<evidence type="ECO:0000256" key="1">
    <source>
        <dbReference type="SAM" id="Phobius"/>
    </source>
</evidence>
<name>A0A7R9LGB5_9ACAR</name>
<gene>
    <name evidence="2" type="ORF">OSB1V03_LOCUS18173</name>
</gene>
<dbReference type="Proteomes" id="UP000759131">
    <property type="component" value="Unassembled WGS sequence"/>
</dbReference>
<sequence length="118" mass="13442">MLNYSLMSFAPFMVATIWTIFFALNIIYSILLEYTNIEYKANECDYINRLTKQLISTVILRSFTVKGVSATVVCEILTMIFVSWVTRKGEIGESTAKLINASDIGIKFRFSSVHTHRA</sequence>
<keyword evidence="1" id="KW-1133">Transmembrane helix</keyword>
<evidence type="ECO:0000313" key="3">
    <source>
        <dbReference type="Proteomes" id="UP000759131"/>
    </source>
</evidence>
<keyword evidence="1" id="KW-0472">Membrane</keyword>
<keyword evidence="3" id="KW-1185">Reference proteome</keyword>
<keyword evidence="1" id="KW-0812">Transmembrane</keyword>